<evidence type="ECO:0000256" key="10">
    <source>
        <dbReference type="ARBA" id="ARBA00023137"/>
    </source>
</evidence>
<keyword evidence="4" id="KW-0732">Signal</keyword>
<dbReference type="GO" id="GO:0005886">
    <property type="term" value="C:plasma membrane"/>
    <property type="evidence" value="ECO:0007669"/>
    <property type="project" value="UniProtKB-SubCell"/>
</dbReference>
<feature type="transmembrane region" description="Helical" evidence="15">
    <location>
        <begin position="36"/>
        <end position="59"/>
    </location>
</feature>
<dbReference type="GO" id="GO:0007409">
    <property type="term" value="P:axonogenesis"/>
    <property type="evidence" value="ECO:0007669"/>
    <property type="project" value="TreeGrafter"/>
</dbReference>
<dbReference type="InterPro" id="IPR011009">
    <property type="entry name" value="Kinase-like_dom_sf"/>
</dbReference>
<dbReference type="InterPro" id="IPR038677">
    <property type="entry name" value="WIF_sf"/>
</dbReference>
<dbReference type="InterPro" id="IPR001245">
    <property type="entry name" value="Ser-Thr/Tyr_kinase_cat_dom"/>
</dbReference>
<dbReference type="AlphaFoldDB" id="A0AAV2QR18"/>
<dbReference type="SUPFAM" id="SSF56112">
    <property type="entry name" value="Protein kinase-like (PK-like)"/>
    <property type="match status" value="1"/>
</dbReference>
<keyword evidence="7" id="KW-0067">ATP-binding</keyword>
<dbReference type="InterPro" id="IPR000719">
    <property type="entry name" value="Prot_kinase_dom"/>
</dbReference>
<keyword evidence="8 15" id="KW-1133">Transmembrane helix</keyword>
<evidence type="ECO:0000256" key="12">
    <source>
        <dbReference type="ARBA" id="ARBA00023180"/>
    </source>
</evidence>
<evidence type="ECO:0000256" key="5">
    <source>
        <dbReference type="ARBA" id="ARBA00022741"/>
    </source>
</evidence>
<keyword evidence="19" id="KW-1185">Reference proteome</keyword>
<evidence type="ECO:0000313" key="18">
    <source>
        <dbReference type="EMBL" id="CAL4094800.1"/>
    </source>
</evidence>
<dbReference type="GO" id="GO:0043235">
    <property type="term" value="C:receptor complex"/>
    <property type="evidence" value="ECO:0007669"/>
    <property type="project" value="TreeGrafter"/>
</dbReference>
<dbReference type="Pfam" id="PF07714">
    <property type="entry name" value="PK_Tyr_Ser-Thr"/>
    <property type="match status" value="1"/>
</dbReference>
<evidence type="ECO:0000256" key="14">
    <source>
        <dbReference type="SAM" id="MobiDB-lite"/>
    </source>
</evidence>
<dbReference type="PANTHER" id="PTHR24416:SF349">
    <property type="entry name" value="TYROSINE-PROTEIN KINASE RYK"/>
    <property type="match status" value="1"/>
</dbReference>
<feature type="compositionally biased region" description="Basic and acidic residues" evidence="14">
    <location>
        <begin position="345"/>
        <end position="355"/>
    </location>
</feature>
<dbReference type="Proteomes" id="UP001497623">
    <property type="component" value="Unassembled WGS sequence"/>
</dbReference>
<dbReference type="GO" id="GO:0004714">
    <property type="term" value="F:transmembrane receptor protein tyrosine kinase activity"/>
    <property type="evidence" value="ECO:0007669"/>
    <property type="project" value="UniProtKB-EC"/>
</dbReference>
<dbReference type="InterPro" id="IPR050122">
    <property type="entry name" value="RTK"/>
</dbReference>
<dbReference type="GO" id="GO:0051897">
    <property type="term" value="P:positive regulation of phosphatidylinositol 3-kinase/protein kinase B signal transduction"/>
    <property type="evidence" value="ECO:0007669"/>
    <property type="project" value="TreeGrafter"/>
</dbReference>
<dbReference type="GO" id="GO:0007169">
    <property type="term" value="P:cell surface receptor protein tyrosine kinase signaling pathway"/>
    <property type="evidence" value="ECO:0007669"/>
    <property type="project" value="TreeGrafter"/>
</dbReference>
<organism evidence="18 19">
    <name type="scientific">Meganyctiphanes norvegica</name>
    <name type="common">Northern krill</name>
    <name type="synonym">Thysanopoda norvegica</name>
    <dbReference type="NCBI Taxonomy" id="48144"/>
    <lineage>
        <taxon>Eukaryota</taxon>
        <taxon>Metazoa</taxon>
        <taxon>Ecdysozoa</taxon>
        <taxon>Arthropoda</taxon>
        <taxon>Crustacea</taxon>
        <taxon>Multicrustacea</taxon>
        <taxon>Malacostraca</taxon>
        <taxon>Eumalacostraca</taxon>
        <taxon>Eucarida</taxon>
        <taxon>Euphausiacea</taxon>
        <taxon>Euphausiidae</taxon>
        <taxon>Meganyctiphanes</taxon>
    </lineage>
</organism>
<evidence type="ECO:0000256" key="1">
    <source>
        <dbReference type="ARBA" id="ARBA00004162"/>
    </source>
</evidence>
<dbReference type="PANTHER" id="PTHR24416">
    <property type="entry name" value="TYROSINE-PROTEIN KINASE RECEPTOR"/>
    <property type="match status" value="1"/>
</dbReference>
<dbReference type="Pfam" id="PF02019">
    <property type="entry name" value="WIF"/>
    <property type="match status" value="1"/>
</dbReference>
<dbReference type="PROSITE" id="PS50011">
    <property type="entry name" value="PROTEIN_KINASE_DOM"/>
    <property type="match status" value="1"/>
</dbReference>
<proteinExistence type="predicted"/>
<dbReference type="FunFam" id="1.10.510.10:FF:001512">
    <property type="entry name" value="Receptor tyrosine-protein kinase erbB-2"/>
    <property type="match status" value="1"/>
</dbReference>
<keyword evidence="12" id="KW-0325">Glycoprotein</keyword>
<evidence type="ECO:0000259" key="16">
    <source>
        <dbReference type="PROSITE" id="PS50011"/>
    </source>
</evidence>
<keyword evidence="10" id="KW-0829">Tyrosine-protein kinase</keyword>
<comment type="subcellular location">
    <subcellularLocation>
        <location evidence="1">Cell membrane</location>
        <topology evidence="1">Single-pass membrane protein</topology>
    </subcellularLocation>
</comment>
<evidence type="ECO:0000256" key="13">
    <source>
        <dbReference type="ARBA" id="ARBA00051243"/>
    </source>
</evidence>
<dbReference type="GO" id="GO:0010976">
    <property type="term" value="P:positive regulation of neuron projection development"/>
    <property type="evidence" value="ECO:0007669"/>
    <property type="project" value="TreeGrafter"/>
</dbReference>
<comment type="caution">
    <text evidence="18">The sequence shown here is derived from an EMBL/GenBank/DDBJ whole genome shotgun (WGS) entry which is preliminary data.</text>
</comment>
<evidence type="ECO:0000256" key="4">
    <source>
        <dbReference type="ARBA" id="ARBA00022729"/>
    </source>
</evidence>
<dbReference type="PROSITE" id="PS00109">
    <property type="entry name" value="PROTEIN_KINASE_TYR"/>
    <property type="match status" value="1"/>
</dbReference>
<evidence type="ECO:0000256" key="7">
    <source>
        <dbReference type="ARBA" id="ARBA00022840"/>
    </source>
</evidence>
<feature type="transmembrane region" description="Helical" evidence="15">
    <location>
        <begin position="223"/>
        <end position="247"/>
    </location>
</feature>
<protein>
    <recommendedName>
        <fullName evidence="20">Tyrosine-protein kinase Drl</fullName>
    </recommendedName>
</protein>
<dbReference type="GO" id="GO:0050793">
    <property type="term" value="P:regulation of developmental process"/>
    <property type="evidence" value="ECO:0007669"/>
    <property type="project" value="UniProtKB-ARBA"/>
</dbReference>
<keyword evidence="5" id="KW-0547">Nucleotide-binding</keyword>
<dbReference type="PRINTS" id="PR00109">
    <property type="entry name" value="TYRKINASE"/>
</dbReference>
<keyword evidence="2" id="KW-0808">Transferase</keyword>
<sequence length="660" mass="74136">MWLPCRPLLSRCGGDTLGGETIGDVRRSMGVFGRPLTLLLLLVALLCPHHTTATFNLYLTKPEVKRTLGLDAELYYVREGVLNEYALMYRVLIPADVHSLYFTWEATIRKPIKYSMRVSLEETEDGESQPAMTIPFVNISMTGSVPVVTETFRLDLPCTGHRSAEVSINLNINVTSPRPKNPPTSVHIMRRKVCLKGQSAELFAHHIAIPSEHEVETNKPISLVYYIIAALGGLVLVISIILFAVFFRRWRYKKQEHTILSSDMSSSKSGEPMIGVSNSLLRSSSPNSYAYALPSSYTLNSYASLKKHTSLLTPVSNAPCPVSDPSVYLNGSEYSRDSMNNESCDMSKDGSRDTCHSSSSLNRSEVIVDPSTAELHERFRHMEVERRRVCLTSIVHEGSFSRVYRGKIQRDHPEQDQQVLIKTVSEAASPEEINELLHEGTHLFNLYHCNILTMVGISFADNSSPFILYPFHGYKSLKLYLQEHRGSYLQANELGNFAAQAAQGLAFLHANNVLHGDIASRNCVVSEKMQIRLCDSALSQDLFSGDYEVLPGDQQPRPVKWMAYETITDHIMSTATDVWSYGVLLWELTTLASQPYVEVATCEMAEYLRDGYRLVQPLNCPDDIYKVMAFCWAINSHDRPPAKLILDYLAAFSLQLHSFI</sequence>
<dbReference type="PROSITE" id="PS50814">
    <property type="entry name" value="WIF"/>
    <property type="match status" value="1"/>
</dbReference>
<evidence type="ECO:0000256" key="3">
    <source>
        <dbReference type="ARBA" id="ARBA00022692"/>
    </source>
</evidence>
<evidence type="ECO:0000256" key="15">
    <source>
        <dbReference type="SAM" id="Phobius"/>
    </source>
</evidence>
<evidence type="ECO:0000313" key="19">
    <source>
        <dbReference type="Proteomes" id="UP001497623"/>
    </source>
</evidence>
<dbReference type="InterPro" id="IPR008266">
    <property type="entry name" value="Tyr_kinase_AS"/>
</dbReference>
<evidence type="ECO:0000256" key="11">
    <source>
        <dbReference type="ARBA" id="ARBA00023170"/>
    </source>
</evidence>
<evidence type="ECO:0000259" key="17">
    <source>
        <dbReference type="PROSITE" id="PS50814"/>
    </source>
</evidence>
<dbReference type="Gene3D" id="1.10.510.10">
    <property type="entry name" value="Transferase(Phosphotransferase) domain 1"/>
    <property type="match status" value="1"/>
</dbReference>
<evidence type="ECO:0000256" key="8">
    <source>
        <dbReference type="ARBA" id="ARBA00022989"/>
    </source>
</evidence>
<dbReference type="GO" id="GO:0005524">
    <property type="term" value="F:ATP binding"/>
    <property type="evidence" value="ECO:0007669"/>
    <property type="project" value="UniProtKB-KW"/>
</dbReference>
<evidence type="ECO:0008006" key="20">
    <source>
        <dbReference type="Google" id="ProtNLM"/>
    </source>
</evidence>
<dbReference type="Gene3D" id="3.30.200.20">
    <property type="entry name" value="Phosphorylase Kinase, domain 1"/>
    <property type="match status" value="1"/>
</dbReference>
<accession>A0AAV2QR18</accession>
<keyword evidence="11" id="KW-0675">Receptor</keyword>
<name>A0AAV2QR18_MEGNR</name>
<feature type="domain" description="Protein kinase" evidence="16">
    <location>
        <begin position="389"/>
        <end position="660"/>
    </location>
</feature>
<comment type="catalytic activity">
    <reaction evidence="13">
        <text>L-tyrosyl-[protein] + ATP = O-phospho-L-tyrosyl-[protein] + ADP + H(+)</text>
        <dbReference type="Rhea" id="RHEA:10596"/>
        <dbReference type="Rhea" id="RHEA-COMP:10136"/>
        <dbReference type="Rhea" id="RHEA-COMP:20101"/>
        <dbReference type="ChEBI" id="CHEBI:15378"/>
        <dbReference type="ChEBI" id="CHEBI:30616"/>
        <dbReference type="ChEBI" id="CHEBI:46858"/>
        <dbReference type="ChEBI" id="CHEBI:61978"/>
        <dbReference type="ChEBI" id="CHEBI:456216"/>
        <dbReference type="EC" id="2.7.10.1"/>
    </reaction>
</comment>
<feature type="region of interest" description="Disordered" evidence="14">
    <location>
        <begin position="339"/>
        <end position="363"/>
    </location>
</feature>
<keyword evidence="6" id="KW-0418">Kinase</keyword>
<keyword evidence="3 15" id="KW-0812">Transmembrane</keyword>
<reference evidence="18 19" key="1">
    <citation type="submission" date="2024-05" db="EMBL/GenBank/DDBJ databases">
        <authorList>
            <person name="Wallberg A."/>
        </authorList>
    </citation>
    <scope>NUCLEOTIDE SEQUENCE [LARGE SCALE GENOMIC DNA]</scope>
</reference>
<dbReference type="Gene3D" id="2.60.40.2170">
    <property type="entry name" value="Wnt, WIF domain"/>
    <property type="match status" value="1"/>
</dbReference>
<feature type="non-terminal residue" evidence="18">
    <location>
        <position position="660"/>
    </location>
</feature>
<dbReference type="InterPro" id="IPR003306">
    <property type="entry name" value="WIF"/>
</dbReference>
<evidence type="ECO:0000256" key="9">
    <source>
        <dbReference type="ARBA" id="ARBA00023136"/>
    </source>
</evidence>
<evidence type="ECO:0000256" key="6">
    <source>
        <dbReference type="ARBA" id="ARBA00022777"/>
    </source>
</evidence>
<evidence type="ECO:0000256" key="2">
    <source>
        <dbReference type="ARBA" id="ARBA00022679"/>
    </source>
</evidence>
<dbReference type="EMBL" id="CAXKWB010009454">
    <property type="protein sequence ID" value="CAL4094800.1"/>
    <property type="molecule type" value="Genomic_DNA"/>
</dbReference>
<dbReference type="SMART" id="SM00469">
    <property type="entry name" value="WIF"/>
    <property type="match status" value="1"/>
</dbReference>
<gene>
    <name evidence="18" type="ORF">MNOR_LOCUS15241</name>
</gene>
<keyword evidence="9 15" id="KW-0472">Membrane</keyword>
<feature type="domain" description="WIF" evidence="17">
    <location>
        <begin position="57"/>
        <end position="194"/>
    </location>
</feature>